<proteinExistence type="predicted"/>
<dbReference type="EMBL" id="AP024821">
    <property type="protein sequence ID" value="BCZ20045.1"/>
    <property type="molecule type" value="Genomic_DNA"/>
</dbReference>
<sequence>MLAPFFENNTPQHSFKQVKLIDTILSKTNTEVIALFEIINGTDKDFYAAEEHKNT</sequence>
<evidence type="ECO:0000313" key="2">
    <source>
        <dbReference type="Proteomes" id="UP000826146"/>
    </source>
</evidence>
<organism evidence="1 2">
    <name type="scientific">Helicobacter gastrofelis</name>
    <dbReference type="NCBI Taxonomy" id="2849642"/>
    <lineage>
        <taxon>Bacteria</taxon>
        <taxon>Pseudomonadati</taxon>
        <taxon>Campylobacterota</taxon>
        <taxon>Epsilonproteobacteria</taxon>
        <taxon>Campylobacterales</taxon>
        <taxon>Helicobacteraceae</taxon>
        <taxon>Helicobacter</taxon>
    </lineage>
</organism>
<evidence type="ECO:0000313" key="1">
    <source>
        <dbReference type="EMBL" id="BCZ20045.1"/>
    </source>
</evidence>
<keyword evidence="1" id="KW-0614">Plasmid</keyword>
<keyword evidence="2" id="KW-1185">Reference proteome</keyword>
<accession>A0ABN6I923</accession>
<protein>
    <submittedName>
        <fullName evidence="1">Uncharacterized protein</fullName>
    </submittedName>
</protein>
<name>A0ABN6I923_9HELI</name>
<reference evidence="1 2" key="1">
    <citation type="submission" date="2021-07" db="EMBL/GenBank/DDBJ databases">
        <title>Novel Helicobacter sp. Isolated from a cat.</title>
        <authorList>
            <person name="Rimbara E."/>
            <person name="Suzuki M."/>
        </authorList>
    </citation>
    <scope>NUCLEOTIDE SEQUENCE [LARGE SCALE GENOMIC DNA]</scope>
    <source>
        <strain evidence="2">NHP19-012</strain>
        <plasmid evidence="1 2">pNHP190012_2</plasmid>
    </source>
</reference>
<gene>
    <name evidence="1" type="ORF">NHP190012_16870</name>
</gene>
<geneLocation type="plasmid" evidence="1 2">
    <name>pNHP190012_2</name>
</geneLocation>
<dbReference type="Proteomes" id="UP000826146">
    <property type="component" value="Plasmid pNHP190012_2"/>
</dbReference>